<dbReference type="AlphaFoldDB" id="A0A087TFL4"/>
<dbReference type="STRING" id="407821.A0A087TFL4"/>
<dbReference type="PANTHER" id="PTHR22881">
    <property type="entry name" value="BROMODOMAIN CONTAINING PROTEIN"/>
    <property type="match status" value="1"/>
</dbReference>
<dbReference type="PANTHER" id="PTHR22881:SF27">
    <property type="entry name" value="BROMODOMAIN CONTAINING 7_9"/>
    <property type="match status" value="1"/>
</dbReference>
<evidence type="ECO:0000256" key="5">
    <source>
        <dbReference type="SAM" id="Coils"/>
    </source>
</evidence>
<dbReference type="InterPro" id="IPR051831">
    <property type="entry name" value="Bromodomain_contain_prot"/>
</dbReference>
<sequence>MSPEEILQQAQRAAKAAANRLTLKRPNSKFGFLRQNENGTTTLAIIHPKSGDREMKVNLEMLTGKVSQGTGTIVGFKEDSKNIIKPVHYTSYGSYSSYAPHYDSTFSNLSKEESDLVLSTYGDELGLQYADSLTSFAKDNDYVLHMVDNILDSLTGGEHSKTVKILEEKRKVREEEAQARKVLKPLNENEMAKTSPLSTPVTADIESLQTLEDIDLELSRLEHVDNENKKLENGEKNRSDLLHLKHKQLLSQRRAIQQKLDNATQLLQDLRKVQNERLSSNPPPHLALIRPPSTLENDLADKVTKKLVDVSSQLPPENIVSVEGLRKAMGITYCPTSGHNTASNTKGSKKIDLTGRNIENDRTVNDTSLRDETVLDHSSPPDVSADDRLRNQ</sequence>
<feature type="non-terminal residue" evidence="7">
    <location>
        <position position="392"/>
    </location>
</feature>
<dbReference type="Proteomes" id="UP000054359">
    <property type="component" value="Unassembled WGS sequence"/>
</dbReference>
<dbReference type="GO" id="GO:0005634">
    <property type="term" value="C:nucleus"/>
    <property type="evidence" value="ECO:0007669"/>
    <property type="project" value="UniProtKB-SubCell"/>
</dbReference>
<proteinExistence type="predicted"/>
<keyword evidence="3" id="KW-0804">Transcription</keyword>
<gene>
    <name evidence="7" type="ORF">X975_15563</name>
</gene>
<protein>
    <submittedName>
        <fullName evidence="7">Bromodomain-containing protein 7</fullName>
    </submittedName>
</protein>
<keyword evidence="8" id="KW-1185">Reference proteome</keyword>
<dbReference type="OrthoDB" id="21648at2759"/>
<feature type="region of interest" description="Disordered" evidence="6">
    <location>
        <begin position="361"/>
        <end position="392"/>
    </location>
</feature>
<comment type="subcellular location">
    <subcellularLocation>
        <location evidence="1">Nucleus</location>
    </subcellularLocation>
</comment>
<evidence type="ECO:0000313" key="8">
    <source>
        <dbReference type="Proteomes" id="UP000054359"/>
    </source>
</evidence>
<keyword evidence="2" id="KW-0805">Transcription regulation</keyword>
<feature type="compositionally biased region" description="Basic and acidic residues" evidence="6">
    <location>
        <begin position="361"/>
        <end position="375"/>
    </location>
</feature>
<dbReference type="OMA" id="METELHE"/>
<evidence type="ECO:0000256" key="6">
    <source>
        <dbReference type="SAM" id="MobiDB-lite"/>
    </source>
</evidence>
<evidence type="ECO:0000256" key="2">
    <source>
        <dbReference type="ARBA" id="ARBA00023015"/>
    </source>
</evidence>
<evidence type="ECO:0000256" key="1">
    <source>
        <dbReference type="ARBA" id="ARBA00004123"/>
    </source>
</evidence>
<dbReference type="Pfam" id="PF12024">
    <property type="entry name" value="DUF3512"/>
    <property type="match status" value="1"/>
</dbReference>
<dbReference type="InterPro" id="IPR021900">
    <property type="entry name" value="DUF3512"/>
</dbReference>
<organism evidence="7 8">
    <name type="scientific">Stegodyphus mimosarum</name>
    <name type="common">African social velvet spider</name>
    <dbReference type="NCBI Taxonomy" id="407821"/>
    <lineage>
        <taxon>Eukaryota</taxon>
        <taxon>Metazoa</taxon>
        <taxon>Ecdysozoa</taxon>
        <taxon>Arthropoda</taxon>
        <taxon>Chelicerata</taxon>
        <taxon>Arachnida</taxon>
        <taxon>Araneae</taxon>
        <taxon>Araneomorphae</taxon>
        <taxon>Entelegynae</taxon>
        <taxon>Eresoidea</taxon>
        <taxon>Eresidae</taxon>
        <taxon>Stegodyphus</taxon>
    </lineage>
</organism>
<evidence type="ECO:0000256" key="4">
    <source>
        <dbReference type="ARBA" id="ARBA00023242"/>
    </source>
</evidence>
<evidence type="ECO:0000313" key="7">
    <source>
        <dbReference type="EMBL" id="KFM63903.1"/>
    </source>
</evidence>
<keyword evidence="4" id="KW-0539">Nucleus</keyword>
<dbReference type="EMBL" id="KK114993">
    <property type="protein sequence ID" value="KFM63903.1"/>
    <property type="molecule type" value="Genomic_DNA"/>
</dbReference>
<keyword evidence="5" id="KW-0175">Coiled coil</keyword>
<accession>A0A087TFL4</accession>
<name>A0A087TFL4_STEMI</name>
<feature type="coiled-coil region" evidence="5">
    <location>
        <begin position="246"/>
        <end position="276"/>
    </location>
</feature>
<evidence type="ECO:0000256" key="3">
    <source>
        <dbReference type="ARBA" id="ARBA00023163"/>
    </source>
</evidence>
<dbReference type="GO" id="GO:0006357">
    <property type="term" value="P:regulation of transcription by RNA polymerase II"/>
    <property type="evidence" value="ECO:0007669"/>
    <property type="project" value="TreeGrafter"/>
</dbReference>
<reference evidence="7 8" key="1">
    <citation type="submission" date="2013-11" db="EMBL/GenBank/DDBJ databases">
        <title>Genome sequencing of Stegodyphus mimosarum.</title>
        <authorList>
            <person name="Bechsgaard J."/>
        </authorList>
    </citation>
    <scope>NUCLEOTIDE SEQUENCE [LARGE SCALE GENOMIC DNA]</scope>
</reference>